<accession>A0A5R8P746</accession>
<evidence type="ECO:0000259" key="3">
    <source>
        <dbReference type="Pfam" id="PF13392"/>
    </source>
</evidence>
<dbReference type="Pfam" id="PF07463">
    <property type="entry name" value="NUMOD4"/>
    <property type="match status" value="1"/>
</dbReference>
<dbReference type="GO" id="GO:0016788">
    <property type="term" value="F:hydrolase activity, acting on ester bonds"/>
    <property type="evidence" value="ECO:0007669"/>
    <property type="project" value="InterPro"/>
</dbReference>
<sequence>MDDTNEQWKPIPGYERTYEASTAGRIRSLDRLIPSVPTPYLHRGRILKPVPEHNGRLKVALSQDGKRRMVDVSRLVGEAFLGIPPDGYCIAHVSADRSDNRVVNLQTIPREDSRRRPRGPRKPRRR</sequence>
<feature type="region of interest" description="Disordered" evidence="1">
    <location>
        <begin position="101"/>
        <end position="126"/>
    </location>
</feature>
<feature type="domain" description="NUMOD4" evidence="2">
    <location>
        <begin position="6"/>
        <end position="61"/>
    </location>
</feature>
<evidence type="ECO:0000256" key="1">
    <source>
        <dbReference type="SAM" id="MobiDB-lite"/>
    </source>
</evidence>
<dbReference type="Pfam" id="PF13392">
    <property type="entry name" value="HNH_3"/>
    <property type="match status" value="1"/>
</dbReference>
<name>A0A5R8P746_9NOCA</name>
<dbReference type="InterPro" id="IPR010902">
    <property type="entry name" value="NUMOD4"/>
</dbReference>
<dbReference type="Proteomes" id="UP000308349">
    <property type="component" value="Unassembled WGS sequence"/>
</dbReference>
<evidence type="ECO:0000313" key="5">
    <source>
        <dbReference type="Proteomes" id="UP000308349"/>
    </source>
</evidence>
<dbReference type="InterPro" id="IPR003615">
    <property type="entry name" value="HNH_nuc"/>
</dbReference>
<dbReference type="SUPFAM" id="SSF54060">
    <property type="entry name" value="His-Me finger endonucleases"/>
    <property type="match status" value="1"/>
</dbReference>
<dbReference type="RefSeq" id="WP_138458673.1">
    <property type="nucleotide sequence ID" value="NZ_VBUU01000040.1"/>
</dbReference>
<gene>
    <name evidence="4" type="ORF">FEK35_27470</name>
</gene>
<dbReference type="InterPro" id="IPR044925">
    <property type="entry name" value="His-Me_finger_sf"/>
</dbReference>
<reference evidence="4 5" key="1">
    <citation type="submission" date="2019-05" db="EMBL/GenBank/DDBJ databases">
        <title>Genomes sequences of two Nocardia cyriacigeorgica environmental isolates, type strains Nocardia asteroides ATCC 19247 and Nocardia cyriacigeorgica DSM 44484.</title>
        <authorList>
            <person name="Vautrin F."/>
            <person name="Bergeron E."/>
            <person name="Dubost A."/>
            <person name="Abrouk D."/>
            <person name="Rodriguez Nava V."/>
            <person name="Pujic P."/>
        </authorList>
    </citation>
    <scope>NUCLEOTIDE SEQUENCE [LARGE SCALE GENOMIC DNA]</scope>
    <source>
        <strain evidence="4 5">EML 1456</strain>
    </source>
</reference>
<evidence type="ECO:0000313" key="4">
    <source>
        <dbReference type="EMBL" id="TLF96832.1"/>
    </source>
</evidence>
<organism evidence="4 5">
    <name type="scientific">Nocardia cyriacigeorgica</name>
    <dbReference type="NCBI Taxonomy" id="135487"/>
    <lineage>
        <taxon>Bacteria</taxon>
        <taxon>Bacillati</taxon>
        <taxon>Actinomycetota</taxon>
        <taxon>Actinomycetes</taxon>
        <taxon>Mycobacteriales</taxon>
        <taxon>Nocardiaceae</taxon>
        <taxon>Nocardia</taxon>
    </lineage>
</organism>
<proteinExistence type="predicted"/>
<dbReference type="Gene3D" id="3.90.75.20">
    <property type="match status" value="1"/>
</dbReference>
<evidence type="ECO:0000259" key="2">
    <source>
        <dbReference type="Pfam" id="PF07463"/>
    </source>
</evidence>
<protein>
    <recommendedName>
        <fullName evidence="6">NUMOD4 domain-containing protein</fullName>
    </recommendedName>
</protein>
<dbReference type="AlphaFoldDB" id="A0A5R8P746"/>
<feature type="compositionally biased region" description="Basic residues" evidence="1">
    <location>
        <begin position="115"/>
        <end position="126"/>
    </location>
</feature>
<comment type="caution">
    <text evidence="4">The sequence shown here is derived from an EMBL/GenBank/DDBJ whole genome shotgun (WGS) entry which is preliminary data.</text>
</comment>
<evidence type="ECO:0008006" key="6">
    <source>
        <dbReference type="Google" id="ProtNLM"/>
    </source>
</evidence>
<dbReference type="EMBL" id="VBUU01000040">
    <property type="protein sequence ID" value="TLF96832.1"/>
    <property type="molecule type" value="Genomic_DNA"/>
</dbReference>
<feature type="domain" description="HNH nuclease" evidence="3">
    <location>
        <begin position="72"/>
        <end position="113"/>
    </location>
</feature>
<dbReference type="OrthoDB" id="6631788at2"/>